<evidence type="ECO:0000313" key="3">
    <source>
        <dbReference type="Proteomes" id="UP000231279"/>
    </source>
</evidence>
<gene>
    <name evidence="2" type="ORF">CDL12_28338</name>
</gene>
<protein>
    <recommendedName>
        <fullName evidence="1">Homing endonuclease LAGLIDADG domain-containing protein</fullName>
    </recommendedName>
</protein>
<feature type="domain" description="Homing endonuclease LAGLIDADG" evidence="1">
    <location>
        <begin position="186"/>
        <end position="267"/>
    </location>
</feature>
<dbReference type="GO" id="GO:0005739">
    <property type="term" value="C:mitochondrion"/>
    <property type="evidence" value="ECO:0007669"/>
    <property type="project" value="UniProtKB-ARBA"/>
</dbReference>
<dbReference type="EMBL" id="NKXS01007764">
    <property type="protein sequence ID" value="PIM99164.1"/>
    <property type="molecule type" value="Genomic_DNA"/>
</dbReference>
<dbReference type="GO" id="GO:0004519">
    <property type="term" value="F:endonuclease activity"/>
    <property type="evidence" value="ECO:0007669"/>
    <property type="project" value="InterPro"/>
</dbReference>
<evidence type="ECO:0000313" key="2">
    <source>
        <dbReference type="EMBL" id="PIM99164.1"/>
    </source>
</evidence>
<accession>A0A2G9G1Z9</accession>
<dbReference type="InterPro" id="IPR004860">
    <property type="entry name" value="LAGLIDADG_dom"/>
</dbReference>
<comment type="caution">
    <text evidence="2">The sequence shown here is derived from an EMBL/GenBank/DDBJ whole genome shotgun (WGS) entry which is preliminary data.</text>
</comment>
<dbReference type="InterPro" id="IPR027434">
    <property type="entry name" value="Homing_endonucl"/>
</dbReference>
<proteinExistence type="predicted"/>
<dbReference type="Proteomes" id="UP000231279">
    <property type="component" value="Unassembled WGS sequence"/>
</dbReference>
<dbReference type="Pfam" id="PF00961">
    <property type="entry name" value="LAGLIDADG_1"/>
    <property type="match status" value="2"/>
</dbReference>
<dbReference type="AlphaFoldDB" id="A0A2G9G1Z9"/>
<name>A0A2G9G1Z9_9LAMI</name>
<dbReference type="SUPFAM" id="SSF55608">
    <property type="entry name" value="Homing endonucleases"/>
    <property type="match status" value="2"/>
</dbReference>
<organism evidence="2 3">
    <name type="scientific">Handroanthus impetiginosus</name>
    <dbReference type="NCBI Taxonomy" id="429701"/>
    <lineage>
        <taxon>Eukaryota</taxon>
        <taxon>Viridiplantae</taxon>
        <taxon>Streptophyta</taxon>
        <taxon>Embryophyta</taxon>
        <taxon>Tracheophyta</taxon>
        <taxon>Spermatophyta</taxon>
        <taxon>Magnoliopsida</taxon>
        <taxon>eudicotyledons</taxon>
        <taxon>Gunneridae</taxon>
        <taxon>Pentapetalae</taxon>
        <taxon>asterids</taxon>
        <taxon>lamiids</taxon>
        <taxon>Lamiales</taxon>
        <taxon>Bignoniaceae</taxon>
        <taxon>Crescentiina</taxon>
        <taxon>Tabebuia alliance</taxon>
        <taxon>Handroanthus</taxon>
    </lineage>
</organism>
<dbReference type="PANTHER" id="PTHR36181:SF4">
    <property type="entry name" value="LAGLIDADG ENDONUCLEASE"/>
    <property type="match status" value="1"/>
</dbReference>
<feature type="domain" description="Homing endonuclease LAGLIDADG" evidence="1">
    <location>
        <begin position="88"/>
        <end position="160"/>
    </location>
</feature>
<reference evidence="3" key="1">
    <citation type="journal article" date="2018" name="Gigascience">
        <title>Genome assembly of the Pink Ipe (Handroanthus impetiginosus, Bignoniaceae), a highly valued, ecologically keystone Neotropical timber forest tree.</title>
        <authorList>
            <person name="Silva-Junior O.B."/>
            <person name="Grattapaglia D."/>
            <person name="Novaes E."/>
            <person name="Collevatti R.G."/>
        </authorList>
    </citation>
    <scope>NUCLEOTIDE SEQUENCE [LARGE SCALE GENOMIC DNA]</scope>
    <source>
        <strain evidence="3">cv. UFG-1</strain>
    </source>
</reference>
<dbReference type="Gene3D" id="3.10.28.10">
    <property type="entry name" value="Homing endonucleases"/>
    <property type="match status" value="2"/>
</dbReference>
<evidence type="ECO:0000259" key="1">
    <source>
        <dbReference type="Pfam" id="PF00961"/>
    </source>
</evidence>
<dbReference type="PANTHER" id="PTHR36181">
    <property type="entry name" value="INTRON-ENCODED ENDONUCLEASE AI3-RELATED"/>
    <property type="match status" value="1"/>
</dbReference>
<dbReference type="OrthoDB" id="5408067at2759"/>
<keyword evidence="3" id="KW-1185">Reference proteome</keyword>
<sequence>MIAGILRNLCKVTSHKMNESEMGNRVTKSIRGFTDFSQSVYNLIVKAQRVYGSFCIGFTKIQIRCTLMVQEIGYPIKILSKFLTSKVESNLHPMFVTAICDKELLLQISKFFDVGNIRITEKVVYYTVTSLKDLEVVVNHFSTYQLQTKKGADFQLFEKAFYIIKNKLHLTPEGSLKIVKLKAARDGSFTIGIQQSNSKKRLRFNITQDIRDMELMVQICDYFGCGSIYINNQVASYNVYSNKKNIAIIAEFFSKYPVKGQKNRQFTK</sequence>
<dbReference type="InterPro" id="IPR051289">
    <property type="entry name" value="LAGLIDADG_Endonuclease"/>
</dbReference>